<evidence type="ECO:0000256" key="4">
    <source>
        <dbReference type="ARBA" id="ARBA00023136"/>
    </source>
</evidence>
<dbReference type="InterPro" id="IPR036259">
    <property type="entry name" value="MFS_trans_sf"/>
</dbReference>
<comment type="subcellular location">
    <subcellularLocation>
        <location evidence="1">Membrane</location>
        <topology evidence="1">Multi-pass membrane protein</topology>
    </subcellularLocation>
</comment>
<dbReference type="GO" id="GO:0015203">
    <property type="term" value="F:polyamine transmembrane transporter activity"/>
    <property type="evidence" value="ECO:0007669"/>
    <property type="project" value="EnsemblFungi"/>
</dbReference>
<dbReference type="Proteomes" id="UP000001996">
    <property type="component" value="Unassembled WGS sequence"/>
</dbReference>
<dbReference type="OrthoDB" id="5215911at2759"/>
<dbReference type="GO" id="GO:0015850">
    <property type="term" value="P:organic hydroxy compound transport"/>
    <property type="evidence" value="ECO:0007669"/>
    <property type="project" value="EnsemblFungi"/>
</dbReference>
<dbReference type="GO" id="GO:0015665">
    <property type="term" value="F:alcohol transmembrane transporter activity"/>
    <property type="evidence" value="ECO:0007669"/>
    <property type="project" value="EnsemblFungi"/>
</dbReference>
<evidence type="ECO:0000256" key="6">
    <source>
        <dbReference type="SAM" id="Phobius"/>
    </source>
</evidence>
<dbReference type="EMBL" id="CH981524">
    <property type="protein sequence ID" value="EDK42208.1"/>
    <property type="molecule type" value="Genomic_DNA"/>
</dbReference>
<evidence type="ECO:0000313" key="7">
    <source>
        <dbReference type="EMBL" id="EDK42208.1"/>
    </source>
</evidence>
<dbReference type="KEGG" id="lel:PVL30_000377"/>
<dbReference type="GO" id="GO:0006812">
    <property type="term" value="P:monoatomic cation transport"/>
    <property type="evidence" value="ECO:0007669"/>
    <property type="project" value="EnsemblFungi"/>
</dbReference>
<evidence type="ECO:0000256" key="3">
    <source>
        <dbReference type="ARBA" id="ARBA00022989"/>
    </source>
</evidence>
<accession>A5DSQ0</accession>
<feature type="transmembrane region" description="Helical" evidence="6">
    <location>
        <begin position="473"/>
        <end position="492"/>
    </location>
</feature>
<dbReference type="GO" id="GO:0022890">
    <property type="term" value="F:inorganic cation transmembrane transporter activity"/>
    <property type="evidence" value="ECO:0007669"/>
    <property type="project" value="EnsemblFungi"/>
</dbReference>
<protein>
    <submittedName>
        <fullName evidence="7">Protein HOL1</fullName>
    </submittedName>
</protein>
<proteinExistence type="predicted"/>
<feature type="transmembrane region" description="Helical" evidence="6">
    <location>
        <begin position="142"/>
        <end position="160"/>
    </location>
</feature>
<dbReference type="FunCoup" id="A5DSQ0">
    <property type="interactions" value="18"/>
</dbReference>
<dbReference type="AlphaFoldDB" id="A5DSQ0"/>
<feature type="coiled-coil region" evidence="5">
    <location>
        <begin position="278"/>
        <end position="312"/>
    </location>
</feature>
<dbReference type="InterPro" id="IPR011701">
    <property type="entry name" value="MFS"/>
</dbReference>
<feature type="transmembrane region" description="Helical" evidence="6">
    <location>
        <begin position="498"/>
        <end position="517"/>
    </location>
</feature>
<dbReference type="FunFam" id="1.20.1250.20:FF:000224">
    <property type="entry name" value="MFS transporter, putative"/>
    <property type="match status" value="1"/>
</dbReference>
<name>A5DSQ0_LODEL</name>
<dbReference type="Gene3D" id="1.20.1250.20">
    <property type="entry name" value="MFS general substrate transporter like domains"/>
    <property type="match status" value="1"/>
</dbReference>
<keyword evidence="3 6" id="KW-1133">Transmembrane helix</keyword>
<reference evidence="7 8" key="1">
    <citation type="journal article" date="2009" name="Nature">
        <title>Evolution of pathogenicity and sexual reproduction in eight Candida genomes.</title>
        <authorList>
            <person name="Butler G."/>
            <person name="Rasmussen M.D."/>
            <person name="Lin M.F."/>
            <person name="Santos M.A."/>
            <person name="Sakthikumar S."/>
            <person name="Munro C.A."/>
            <person name="Rheinbay E."/>
            <person name="Grabherr M."/>
            <person name="Forche A."/>
            <person name="Reedy J.L."/>
            <person name="Agrafioti I."/>
            <person name="Arnaud M.B."/>
            <person name="Bates S."/>
            <person name="Brown A.J."/>
            <person name="Brunke S."/>
            <person name="Costanzo M.C."/>
            <person name="Fitzpatrick D.A."/>
            <person name="de Groot P.W."/>
            <person name="Harris D."/>
            <person name="Hoyer L.L."/>
            <person name="Hube B."/>
            <person name="Klis F.M."/>
            <person name="Kodira C."/>
            <person name="Lennard N."/>
            <person name="Logue M.E."/>
            <person name="Martin R."/>
            <person name="Neiman A.M."/>
            <person name="Nikolaou E."/>
            <person name="Quail M.A."/>
            <person name="Quinn J."/>
            <person name="Santos M.C."/>
            <person name="Schmitzberger F.F."/>
            <person name="Sherlock G."/>
            <person name="Shah P."/>
            <person name="Silverstein K.A."/>
            <person name="Skrzypek M.S."/>
            <person name="Soll D."/>
            <person name="Staggs R."/>
            <person name="Stansfield I."/>
            <person name="Stumpf M.P."/>
            <person name="Sudbery P.E."/>
            <person name="Srikantha T."/>
            <person name="Zeng Q."/>
            <person name="Berman J."/>
            <person name="Berriman M."/>
            <person name="Heitman J."/>
            <person name="Gow N.A."/>
            <person name="Lorenz M.C."/>
            <person name="Birren B.W."/>
            <person name="Kellis M."/>
            <person name="Cuomo C.A."/>
        </authorList>
    </citation>
    <scope>NUCLEOTIDE SEQUENCE [LARGE SCALE GENOMIC DNA]</scope>
    <source>
        <strain evidence="8">ATCC 11503 / BCRC 21390 / CBS 2605 / JCM 1781 / NBRC 1676 / NRRL YB-4239</strain>
    </source>
</reference>
<dbReference type="GeneID" id="5234758"/>
<evidence type="ECO:0000313" key="8">
    <source>
        <dbReference type="Proteomes" id="UP000001996"/>
    </source>
</evidence>
<keyword evidence="5" id="KW-0175">Coiled coil</keyword>
<dbReference type="eggNOG" id="KOG0255">
    <property type="taxonomic scope" value="Eukaryota"/>
</dbReference>
<feature type="transmembrane region" description="Helical" evidence="6">
    <location>
        <begin position="381"/>
        <end position="402"/>
    </location>
</feature>
<dbReference type="VEuPathDB" id="FungiDB:LELG_00386"/>
<evidence type="ECO:0000256" key="1">
    <source>
        <dbReference type="ARBA" id="ARBA00004141"/>
    </source>
</evidence>
<dbReference type="Pfam" id="PF07690">
    <property type="entry name" value="MFS_1"/>
    <property type="match status" value="1"/>
</dbReference>
<evidence type="ECO:0000256" key="2">
    <source>
        <dbReference type="ARBA" id="ARBA00022692"/>
    </source>
</evidence>
<feature type="transmembrane region" description="Helical" evidence="6">
    <location>
        <begin position="538"/>
        <end position="559"/>
    </location>
</feature>
<feature type="transmembrane region" description="Helical" evidence="6">
    <location>
        <begin position="231"/>
        <end position="251"/>
    </location>
</feature>
<dbReference type="GO" id="GO:0005886">
    <property type="term" value="C:plasma membrane"/>
    <property type="evidence" value="ECO:0007669"/>
    <property type="project" value="TreeGrafter"/>
</dbReference>
<feature type="transmembrane region" description="Helical" evidence="6">
    <location>
        <begin position="565"/>
        <end position="588"/>
    </location>
</feature>
<feature type="transmembrane region" description="Helical" evidence="6">
    <location>
        <begin position="117"/>
        <end position="136"/>
    </location>
</feature>
<keyword evidence="8" id="KW-1185">Reference proteome</keyword>
<dbReference type="OMA" id="WGMQNIA"/>
<dbReference type="SUPFAM" id="SSF103473">
    <property type="entry name" value="MFS general substrate transporter"/>
    <property type="match status" value="1"/>
</dbReference>
<keyword evidence="4 6" id="KW-0472">Membrane</keyword>
<dbReference type="GO" id="GO:0000324">
    <property type="term" value="C:fungal-type vacuole"/>
    <property type="evidence" value="ECO:0007669"/>
    <property type="project" value="TreeGrafter"/>
</dbReference>
<dbReference type="HOGENOM" id="CLU_008455_13_3_1"/>
<evidence type="ECO:0000256" key="5">
    <source>
        <dbReference type="SAM" id="Coils"/>
    </source>
</evidence>
<feature type="transmembrane region" description="Helical" evidence="6">
    <location>
        <begin position="202"/>
        <end position="225"/>
    </location>
</feature>
<gene>
    <name evidence="7" type="ORF">LELG_00386</name>
</gene>
<dbReference type="PANTHER" id="PTHR23502:SF34">
    <property type="entry name" value="PROTEIN HOL1"/>
    <property type="match status" value="1"/>
</dbReference>
<dbReference type="PANTHER" id="PTHR23502">
    <property type="entry name" value="MAJOR FACILITATOR SUPERFAMILY"/>
    <property type="match status" value="1"/>
</dbReference>
<dbReference type="InParanoid" id="A5DSQ0"/>
<organism evidence="7 8">
    <name type="scientific">Lodderomyces elongisporus (strain ATCC 11503 / CBS 2605 / JCM 1781 / NBRC 1676 / NRRL YB-4239)</name>
    <name type="common">Yeast</name>
    <name type="synonym">Saccharomyces elongisporus</name>
    <dbReference type="NCBI Taxonomy" id="379508"/>
    <lineage>
        <taxon>Eukaryota</taxon>
        <taxon>Fungi</taxon>
        <taxon>Dikarya</taxon>
        <taxon>Ascomycota</taxon>
        <taxon>Saccharomycotina</taxon>
        <taxon>Pichiomycetes</taxon>
        <taxon>Debaryomycetaceae</taxon>
        <taxon>Candida/Lodderomyces clade</taxon>
        <taxon>Lodderomyces</taxon>
    </lineage>
</organism>
<feature type="transmembrane region" description="Helical" evidence="6">
    <location>
        <begin position="431"/>
        <end position="452"/>
    </location>
</feature>
<dbReference type="STRING" id="379508.A5DSQ0"/>
<keyword evidence="2 6" id="KW-0812">Transmembrane</keyword>
<sequence length="611" mass="68612">MEYSTAEWEGNTVPAEYYDDTFIPGTTNILTGRKEDDDSIKTNKSLKRDKNGFVLLPQPTDSPNDPLNWSNSRKIWHLILLSFITALTAATSNDAGAAQDSLNEIYGISYDAMNTGAGVLFIFIGWSCLFFAPASSLYGRRITYLICLVCGTLGCVWFALSRRTADTIWSQMFVGISEACAEAQVQQSLSDVFFQKDLGSVLTLYILATSVGSFLGPLIAHIISLHLSFRWVGWMGAIICGVTVFVIYFGCEETVFDRQLYNRIYEAKVIDEKSFGQDELEKDKIDGEQQELEQEQEQEQEKNAENSFLYQNSRCDQEQKPQDVKLKSAHGFLGHETSREVIKIDDESHAEKPKSYRQRIALITPAPYLEGYGFKQYIKRFVVYFKVFTLPAVWLSGLLWGLQDAYMTFFLTTQDTFFYDPPWSKSGTGVAVMNVATLIGAVIGCIMSGYLSDKHVVWIAKRHGGLMEPEYRLYLLFITLIISPVGLIMFGVGADKEWPWQCIYVGLGFIGFGWGSIGDTAMSYLMDAYPDIVIQGMVGVSIINNTLACVFTFACSYWLDGSGTTNTYIALAVIDFVTIAGIIPFFYYGKTFRRKTRNIYVSMVELTQGMG</sequence>